<dbReference type="AlphaFoldDB" id="A0A507E1U5"/>
<dbReference type="GO" id="GO:0030170">
    <property type="term" value="F:pyridoxal phosphate binding"/>
    <property type="evidence" value="ECO:0007669"/>
    <property type="project" value="InterPro"/>
</dbReference>
<accession>A0A507E1U5</accession>
<dbReference type="NCBIfam" id="TIGR00260">
    <property type="entry name" value="thrC"/>
    <property type="match status" value="1"/>
</dbReference>
<dbReference type="GO" id="GO:0004795">
    <property type="term" value="F:threonine synthase activity"/>
    <property type="evidence" value="ECO:0007669"/>
    <property type="project" value="UniProtKB-EC"/>
</dbReference>
<dbReference type="Pfam" id="PF24857">
    <property type="entry name" value="THR4_C"/>
    <property type="match status" value="1"/>
</dbReference>
<dbReference type="InterPro" id="IPR000634">
    <property type="entry name" value="Ser/Thr_deHydtase_PyrdxlP-BS"/>
</dbReference>
<dbReference type="InterPro" id="IPR051166">
    <property type="entry name" value="Threonine_Synthase"/>
</dbReference>
<dbReference type="FunFam" id="3.90.1380.10:FF:000003">
    <property type="entry name" value="THR4p Threonine synthase"/>
    <property type="match status" value="1"/>
</dbReference>
<keyword evidence="5" id="KW-0028">Amino-acid biosynthesis</keyword>
<evidence type="ECO:0000256" key="2">
    <source>
        <dbReference type="ARBA" id="ARBA00004979"/>
    </source>
</evidence>
<dbReference type="PANTHER" id="PTHR42690:SF1">
    <property type="entry name" value="THREONINE SYNTHASE-LIKE 2"/>
    <property type="match status" value="1"/>
</dbReference>
<dbReference type="Pfam" id="PF14821">
    <property type="entry name" value="Thr_synth_N"/>
    <property type="match status" value="1"/>
</dbReference>
<proteinExistence type="inferred from homology"/>
<evidence type="ECO:0000256" key="1">
    <source>
        <dbReference type="ARBA" id="ARBA00001933"/>
    </source>
</evidence>
<evidence type="ECO:0000313" key="13">
    <source>
        <dbReference type="Proteomes" id="UP000318582"/>
    </source>
</evidence>
<dbReference type="InterPro" id="IPR029144">
    <property type="entry name" value="Thr_synth_N"/>
</dbReference>
<evidence type="ECO:0000256" key="5">
    <source>
        <dbReference type="ARBA" id="ARBA00022605"/>
    </source>
</evidence>
<evidence type="ECO:0000256" key="6">
    <source>
        <dbReference type="ARBA" id="ARBA00022697"/>
    </source>
</evidence>
<dbReference type="EC" id="4.2.3.1" evidence="4"/>
<organism evidence="12 13">
    <name type="scientific">Powellomyces hirtus</name>
    <dbReference type="NCBI Taxonomy" id="109895"/>
    <lineage>
        <taxon>Eukaryota</taxon>
        <taxon>Fungi</taxon>
        <taxon>Fungi incertae sedis</taxon>
        <taxon>Chytridiomycota</taxon>
        <taxon>Chytridiomycota incertae sedis</taxon>
        <taxon>Chytridiomycetes</taxon>
        <taxon>Spizellomycetales</taxon>
        <taxon>Powellomycetaceae</taxon>
        <taxon>Powellomyces</taxon>
    </lineage>
</organism>
<dbReference type="FunFam" id="3.40.50.1100:FF:000024">
    <property type="entry name" value="Probable threonine synthase"/>
    <property type="match status" value="1"/>
</dbReference>
<dbReference type="PANTHER" id="PTHR42690">
    <property type="entry name" value="THREONINE SYNTHASE FAMILY MEMBER"/>
    <property type="match status" value="1"/>
</dbReference>
<gene>
    <name evidence="12" type="ORF">PhCBS80983_g03590</name>
</gene>
<dbReference type="Gene3D" id="3.40.50.1100">
    <property type="match status" value="2"/>
</dbReference>
<dbReference type="PROSITE" id="PS00165">
    <property type="entry name" value="DEHYDRATASE_SER_THR"/>
    <property type="match status" value="1"/>
</dbReference>
<comment type="cofactor">
    <cofactor evidence="1 9">
        <name>pyridoxal 5'-phosphate</name>
        <dbReference type="ChEBI" id="CHEBI:597326"/>
    </cofactor>
</comment>
<evidence type="ECO:0000256" key="7">
    <source>
        <dbReference type="ARBA" id="ARBA00022898"/>
    </source>
</evidence>
<dbReference type="Pfam" id="PF00291">
    <property type="entry name" value="PALP"/>
    <property type="match status" value="1"/>
</dbReference>
<keyword evidence="7 9" id="KW-0663">Pyridoxal phosphate</keyword>
<dbReference type="InterPro" id="IPR037158">
    <property type="entry name" value="Thr_synth_N_sf"/>
</dbReference>
<dbReference type="Gene3D" id="3.90.1380.10">
    <property type="entry name" value="Threonine synthase, N-terminal domain"/>
    <property type="match status" value="1"/>
</dbReference>
<comment type="caution">
    <text evidence="12">The sequence shown here is derived from an EMBL/GenBank/DDBJ whole genome shotgun (WGS) entry which is preliminary data.</text>
</comment>
<dbReference type="InterPro" id="IPR004450">
    <property type="entry name" value="Thr_synthase-like"/>
</dbReference>
<keyword evidence="6" id="KW-0791">Threonine biosynthesis</keyword>
<evidence type="ECO:0000256" key="9">
    <source>
        <dbReference type="PIRSR" id="PIRSR604450-51"/>
    </source>
</evidence>
<feature type="domain" description="Tryptophan synthase beta chain-like PALP" evidence="10">
    <location>
        <begin position="89"/>
        <end position="356"/>
    </location>
</feature>
<comment type="similarity">
    <text evidence="3">Belongs to the threonine synthase family.</text>
</comment>
<evidence type="ECO:0000256" key="4">
    <source>
        <dbReference type="ARBA" id="ARBA00013028"/>
    </source>
</evidence>
<sequence length="573" mass="63205">MRYRSTRGTSTGLSFEEAVFEGLAPDGGLYIPHSIPQTPLSEIHQWSNLSFPQLATKIFRKFISHAEISDADLADIVTRSFGTFSTPEVTPLKKLPNVAVGNGNGDLENLYVLELFHGPTFAFKDVALQFLGNLFEFFLERRNRNSATKFGITVLGATSGDTGGAAIYGLRGKKNVDVFILHPEGRISPVQEQQMTSVLDRNVHNIAIEGTFDDCQDMVKAAFSDQKFRRRFHLAAVNSINWARILAQTSYYFYSYFAVLRRIGTPSGASSYAALTKIQYSVPTGNFGDVLAGYYAVRMGLPIDRLIVATNENDILHRFFQSGRYEKKQSRNGSEPVKQTLSPAMDILVSSNFERLLWYLSIEDRRSTSSDADVCAKHASANIVQWMRELRDKGGFTVPETIFNSSKGLFTSFCTSDALTSDAITRYYHHQYTLLHEAPKPYHGAERPALAYVLDPHTAVGVVAAEQLVATSTTPTTSSIKSTHTICLATASPGKFPEAVLKAINNNAPALSPQRGFKPLTYADIAPRELVALEGLPKRCLYIQSPGDKLDALFAVIEDNVGAQFPAKPLSKL</sequence>
<feature type="modified residue" description="N6-(pyridoxal phosphate)lysine" evidence="9">
    <location>
        <position position="124"/>
    </location>
</feature>
<keyword evidence="13" id="KW-1185">Reference proteome</keyword>
<keyword evidence="8" id="KW-0456">Lyase</keyword>
<reference evidence="12 13" key="1">
    <citation type="journal article" date="2019" name="Sci. Rep.">
        <title>Comparative genomics of chytrid fungi reveal insights into the obligate biotrophic and pathogenic lifestyle of Synchytrium endobioticum.</title>
        <authorList>
            <person name="van de Vossenberg B.T.L.H."/>
            <person name="Warris S."/>
            <person name="Nguyen H.D.T."/>
            <person name="van Gent-Pelzer M.P.E."/>
            <person name="Joly D.L."/>
            <person name="van de Geest H.C."/>
            <person name="Bonants P.J.M."/>
            <person name="Smith D.S."/>
            <person name="Levesque C.A."/>
            <person name="van der Lee T.A.J."/>
        </authorList>
    </citation>
    <scope>NUCLEOTIDE SEQUENCE [LARGE SCALE GENOMIC DNA]</scope>
    <source>
        <strain evidence="12 13">CBS 809.83</strain>
    </source>
</reference>
<evidence type="ECO:0000313" key="12">
    <source>
        <dbReference type="EMBL" id="TPX57786.1"/>
    </source>
</evidence>
<evidence type="ECO:0000259" key="11">
    <source>
        <dbReference type="Pfam" id="PF14821"/>
    </source>
</evidence>
<dbReference type="InterPro" id="IPR001926">
    <property type="entry name" value="TrpB-like_PALP"/>
</dbReference>
<dbReference type="InterPro" id="IPR036052">
    <property type="entry name" value="TrpB-like_PALP_sf"/>
</dbReference>
<dbReference type="Proteomes" id="UP000318582">
    <property type="component" value="Unassembled WGS sequence"/>
</dbReference>
<dbReference type="SUPFAM" id="SSF53686">
    <property type="entry name" value="Tryptophan synthase beta subunit-like PLP-dependent enzymes"/>
    <property type="match status" value="1"/>
</dbReference>
<evidence type="ECO:0000256" key="3">
    <source>
        <dbReference type="ARBA" id="ARBA00005517"/>
    </source>
</evidence>
<protein>
    <recommendedName>
        <fullName evidence="4">threonine synthase</fullName>
        <ecNumber evidence="4">4.2.3.1</ecNumber>
    </recommendedName>
</protein>
<dbReference type="EMBL" id="QEAQ01000047">
    <property type="protein sequence ID" value="TPX57786.1"/>
    <property type="molecule type" value="Genomic_DNA"/>
</dbReference>
<evidence type="ECO:0000259" key="10">
    <source>
        <dbReference type="Pfam" id="PF00291"/>
    </source>
</evidence>
<dbReference type="STRING" id="109895.A0A507E1U5"/>
<name>A0A507E1U5_9FUNG</name>
<dbReference type="GO" id="GO:0009088">
    <property type="term" value="P:threonine biosynthetic process"/>
    <property type="evidence" value="ECO:0007669"/>
    <property type="project" value="UniProtKB-KW"/>
</dbReference>
<evidence type="ECO:0000256" key="8">
    <source>
        <dbReference type="ARBA" id="ARBA00023239"/>
    </source>
</evidence>
<comment type="pathway">
    <text evidence="2">Amino-acid biosynthesis; L-threonine biosynthesis; L-threonine from L-aspartate: step 5/5.</text>
</comment>
<dbReference type="CDD" id="cd01560">
    <property type="entry name" value="Thr-synth_2"/>
    <property type="match status" value="1"/>
</dbReference>
<feature type="domain" description="Threonine synthase N-terminal" evidence="11">
    <location>
        <begin position="2"/>
        <end position="81"/>
    </location>
</feature>